<dbReference type="PANTHER" id="PTHR19848:SF8">
    <property type="entry name" value="F-BOX AND WD REPEAT DOMAIN CONTAINING 7"/>
    <property type="match status" value="1"/>
</dbReference>
<evidence type="ECO:0000259" key="5">
    <source>
        <dbReference type="Pfam" id="PF26355"/>
    </source>
</evidence>
<dbReference type="PANTHER" id="PTHR19848">
    <property type="entry name" value="WD40 REPEAT PROTEIN"/>
    <property type="match status" value="1"/>
</dbReference>
<dbReference type="CDD" id="cd00200">
    <property type="entry name" value="WD40"/>
    <property type="match status" value="2"/>
</dbReference>
<reference evidence="6" key="1">
    <citation type="journal article" date="2015" name="ISME J.">
        <title>Draft Genome Sequence of Streptomyces incarnatus NRRL8089, which Produces the Nucleoside Antibiotic Sinefungin.</title>
        <authorList>
            <person name="Oshima K."/>
            <person name="Hattori M."/>
            <person name="Shimizu H."/>
            <person name="Fukuda K."/>
            <person name="Nemoto M."/>
            <person name="Inagaki K."/>
            <person name="Tamura T."/>
        </authorList>
    </citation>
    <scope>NUCLEOTIDE SEQUENCE</scope>
    <source>
        <strain evidence="6">FACHB-1375</strain>
    </source>
</reference>
<evidence type="ECO:0000259" key="4">
    <source>
        <dbReference type="Pfam" id="PF00931"/>
    </source>
</evidence>
<name>A0A926ZIQ4_9CYAN</name>
<keyword evidence="1 3" id="KW-0853">WD repeat</keyword>
<dbReference type="SUPFAM" id="SSF52540">
    <property type="entry name" value="P-loop containing nucleoside triphosphate hydrolases"/>
    <property type="match status" value="1"/>
</dbReference>
<feature type="domain" description="NB-ARC" evidence="4">
    <location>
        <begin position="145"/>
        <end position="245"/>
    </location>
</feature>
<accession>A0A926ZIQ4</accession>
<dbReference type="AlphaFoldDB" id="A0A926ZIQ4"/>
<sequence>MNVAEGLVIVDRVLKSEKLNDVQEQILRRSWEGETYSDMAKELGYDPEHIKNVGAKLWKFLTQAFGEEVTKSNFKSVLRRRSLQSPIEEATSPPIPLLQRERSIITPPSPTREEGSEGLSHRDIKHYQNWGEAPDVSVFYGRTEELATLEQWIVKEHCRLVLLLGMGGIGKTSLSVKLAEQIQDKFEFTIWRSLRNAPKLEDILTDAIEFLSHQEETELPDTVDGKISRLIHYLRQHRCLLVLDNFETVLRDGDRAGHYREGFQDYGDLLRRLGEERHHSCLVLTSREKPREIFRLEGEKLPVRSLSLPGLKVQEAQELIKAIGSFSGSENEWSDLIKYYTGNPLALKMVAGAIRDVFDAKVCQFLKFLEQGTGVFDDMRDLLERQFSRLSDAEKEIMYWLAINRELVSFSELREDIISLESKRELPNALTSLRQRALIEASASWFTLQPVVMEYVTDQLIEAIHEEIETLKIELFNNISIYKALSKDCIRDAQLRFIVNPLKQRLQEYIKGKSLEGHLIQLLSEMQKTPQLELGYAAGNVLNLLIQMKADLSGYDFSKLAIWQAYLQGVNVRRVNLAGANIAKSVFIQTFGIIMSVAITRDGKLLASGDVDGEIRLWQVASGQLIFSHHAHADWVFSVAFSPDGKTLASASADQTIKLWDISDLDNIQQSLTLNQEGEHRNWIRSVAFSPDGQTLASGSVDTTVKLWDISTNKCLKTLQGHNKGIWSIAYSPDGQTLVSGSDDTTLKLWDINSGECLKTLTGHRLFVLSVAFSPDGKTIASGSFDRTVKLWDTSTGKCQYTLTGQQGHRDIIRAVAFSPDSKIVASGGADTTVKVWDVSTGQCLNTLQGHKSCIWSLVFHPLGKTLISAADDRTLKLWDTRTGECLNTAQGYSNWIQSVTFSPDGETLASGSTDYIIRLWDIKTGKCVKTLQGHKNLIQSVTFSSDGKTLASSSADFTVKVWDVSTGKCLNTFTEHHLWVLSVAFSPDGNILASGSGDGTVKLWNPRTGECLQTIDLQSDREEQNQEHELWSWEVAFSPDGKILASGGEDSAVKLWDISNIENCQHVATLRGEVGHHKGVWSIAFRPQTDNSRPILASCSEDTTIKIWDISDLNNCQRLTSLDAHEQGVEAIAWSPDGQTLASGGCNNTVKLWDVGNFDNCKNVKTLKGHQRKVRSVAFSRDGKIVASGSEDGTIKLWDANTGNCLNTLIPERPYEGMNITGVTGLTEAQKTTLIALGAVEQEE</sequence>
<dbReference type="Pfam" id="PF00400">
    <property type="entry name" value="WD40"/>
    <property type="match status" value="10"/>
</dbReference>
<evidence type="ECO:0000313" key="7">
    <source>
        <dbReference type="Proteomes" id="UP000641646"/>
    </source>
</evidence>
<feature type="repeat" description="WD" evidence="3">
    <location>
        <begin position="1168"/>
        <end position="1209"/>
    </location>
</feature>
<feature type="domain" description="vWA-MoxR associated protein N-terminal HTH" evidence="5">
    <location>
        <begin position="1"/>
        <end position="80"/>
    </location>
</feature>
<evidence type="ECO:0000256" key="3">
    <source>
        <dbReference type="PROSITE-ProRule" id="PRU00221"/>
    </source>
</evidence>
<feature type="repeat" description="WD" evidence="3">
    <location>
        <begin position="629"/>
        <end position="670"/>
    </location>
</feature>
<feature type="repeat" description="WD" evidence="3">
    <location>
        <begin position="594"/>
        <end position="628"/>
    </location>
</feature>
<dbReference type="InterPro" id="IPR011047">
    <property type="entry name" value="Quinoprotein_ADH-like_sf"/>
</dbReference>
<dbReference type="PRINTS" id="PR00320">
    <property type="entry name" value="GPROTEINBRPT"/>
</dbReference>
<dbReference type="InterPro" id="IPR019775">
    <property type="entry name" value="WD40_repeat_CS"/>
</dbReference>
<feature type="repeat" description="WD" evidence="3">
    <location>
        <begin position="974"/>
        <end position="1015"/>
    </location>
</feature>
<dbReference type="InterPro" id="IPR015943">
    <property type="entry name" value="WD40/YVTN_repeat-like_dom_sf"/>
</dbReference>
<dbReference type="Gene3D" id="3.40.50.300">
    <property type="entry name" value="P-loop containing nucleotide triphosphate hydrolases"/>
    <property type="match status" value="1"/>
</dbReference>
<dbReference type="FunFam" id="2.130.10.10:FF:000228">
    <property type="entry name" value="COMPASS-like H3K4 histone methylase component WDR5A"/>
    <property type="match status" value="1"/>
</dbReference>
<organism evidence="6 7">
    <name type="scientific">Aerosakkonema funiforme FACHB-1375</name>
    <dbReference type="NCBI Taxonomy" id="2949571"/>
    <lineage>
        <taxon>Bacteria</taxon>
        <taxon>Bacillati</taxon>
        <taxon>Cyanobacteriota</taxon>
        <taxon>Cyanophyceae</taxon>
        <taxon>Oscillatoriophycideae</taxon>
        <taxon>Aerosakkonematales</taxon>
        <taxon>Aerosakkonemataceae</taxon>
        <taxon>Aerosakkonema</taxon>
    </lineage>
</organism>
<dbReference type="Pfam" id="PF00931">
    <property type="entry name" value="NB-ARC"/>
    <property type="match status" value="1"/>
</dbReference>
<dbReference type="Pfam" id="PF25168">
    <property type="entry name" value="Beta-prop_WDR36-Utp21_2nd"/>
    <property type="match status" value="1"/>
</dbReference>
<feature type="repeat" description="WD" evidence="3">
    <location>
        <begin position="1074"/>
        <end position="1112"/>
    </location>
</feature>
<gene>
    <name evidence="6" type="ORF">H6G03_13090</name>
</gene>
<dbReference type="SMART" id="SM00320">
    <property type="entry name" value="WD40"/>
    <property type="match status" value="14"/>
</dbReference>
<dbReference type="InterPro" id="IPR058651">
    <property type="entry name" value="HTH_VMAP-M9"/>
</dbReference>
<protein>
    <submittedName>
        <fullName evidence="6">PD40 domain-containing protein</fullName>
    </submittedName>
</protein>
<dbReference type="Proteomes" id="UP000641646">
    <property type="component" value="Unassembled WGS sequence"/>
</dbReference>
<dbReference type="PROSITE" id="PS50082">
    <property type="entry name" value="WD_REPEATS_2"/>
    <property type="match status" value="14"/>
</dbReference>
<evidence type="ECO:0000256" key="2">
    <source>
        <dbReference type="ARBA" id="ARBA00022737"/>
    </source>
</evidence>
<feature type="repeat" description="WD" evidence="3">
    <location>
        <begin position="932"/>
        <end position="973"/>
    </location>
</feature>
<dbReference type="GO" id="GO:0043531">
    <property type="term" value="F:ADP binding"/>
    <property type="evidence" value="ECO:0007669"/>
    <property type="project" value="InterPro"/>
</dbReference>
<feature type="repeat" description="WD" evidence="3">
    <location>
        <begin position="848"/>
        <end position="889"/>
    </location>
</feature>
<dbReference type="Pfam" id="PF26355">
    <property type="entry name" value="HTH_VMAP-M9"/>
    <property type="match status" value="1"/>
</dbReference>
<keyword evidence="2" id="KW-0677">Repeat</keyword>
<feature type="repeat" description="WD" evidence="3">
    <location>
        <begin position="1026"/>
        <end position="1061"/>
    </location>
</feature>
<dbReference type="SUPFAM" id="SSF50998">
    <property type="entry name" value="Quinoprotein alcohol dehydrogenase-like"/>
    <property type="match status" value="1"/>
</dbReference>
<dbReference type="Gene3D" id="2.130.10.10">
    <property type="entry name" value="YVTN repeat-like/Quinoprotein amine dehydrogenase"/>
    <property type="match status" value="6"/>
</dbReference>
<dbReference type="InterPro" id="IPR002182">
    <property type="entry name" value="NB-ARC"/>
</dbReference>
<feature type="repeat" description="WD" evidence="3">
    <location>
        <begin position="890"/>
        <end position="931"/>
    </location>
</feature>
<dbReference type="InterPro" id="IPR001680">
    <property type="entry name" value="WD40_rpt"/>
</dbReference>
<proteinExistence type="predicted"/>
<feature type="repeat" description="WD" evidence="3">
    <location>
        <begin position="719"/>
        <end position="760"/>
    </location>
</feature>
<dbReference type="PROSITE" id="PS50294">
    <property type="entry name" value="WD_REPEATS_REGION"/>
    <property type="match status" value="13"/>
</dbReference>
<keyword evidence="7" id="KW-1185">Reference proteome</keyword>
<evidence type="ECO:0000256" key="1">
    <source>
        <dbReference type="ARBA" id="ARBA00022574"/>
    </source>
</evidence>
<dbReference type="PRINTS" id="PR00364">
    <property type="entry name" value="DISEASERSIST"/>
</dbReference>
<dbReference type="InterPro" id="IPR020472">
    <property type="entry name" value="WD40_PAC1"/>
</dbReference>
<dbReference type="PROSITE" id="PS00678">
    <property type="entry name" value="WD_REPEATS_1"/>
    <property type="match status" value="12"/>
</dbReference>
<reference evidence="6" key="2">
    <citation type="submission" date="2020-08" db="EMBL/GenBank/DDBJ databases">
        <authorList>
            <person name="Chen M."/>
            <person name="Teng W."/>
            <person name="Zhao L."/>
            <person name="Hu C."/>
            <person name="Zhou Y."/>
            <person name="Han B."/>
            <person name="Song L."/>
            <person name="Shu W."/>
        </authorList>
    </citation>
    <scope>NUCLEOTIDE SEQUENCE</scope>
    <source>
        <strain evidence="6">FACHB-1375</strain>
    </source>
</reference>
<feature type="repeat" description="WD" evidence="3">
    <location>
        <begin position="677"/>
        <end position="718"/>
    </location>
</feature>
<dbReference type="EMBL" id="JACJPW010000029">
    <property type="protein sequence ID" value="MBD2182031.1"/>
    <property type="molecule type" value="Genomic_DNA"/>
</dbReference>
<evidence type="ECO:0000313" key="6">
    <source>
        <dbReference type="EMBL" id="MBD2182031.1"/>
    </source>
</evidence>
<dbReference type="RefSeq" id="WP_190464837.1">
    <property type="nucleotide sequence ID" value="NZ_JACJPW010000029.1"/>
</dbReference>
<dbReference type="InterPro" id="IPR036322">
    <property type="entry name" value="WD40_repeat_dom_sf"/>
</dbReference>
<feature type="repeat" description="WD" evidence="3">
    <location>
        <begin position="806"/>
        <end position="847"/>
    </location>
</feature>
<dbReference type="InterPro" id="IPR027417">
    <property type="entry name" value="P-loop_NTPase"/>
</dbReference>
<feature type="repeat" description="WD" evidence="3">
    <location>
        <begin position="1123"/>
        <end position="1156"/>
    </location>
</feature>
<dbReference type="SUPFAM" id="SSF50978">
    <property type="entry name" value="WD40 repeat-like"/>
    <property type="match status" value="2"/>
</dbReference>
<comment type="caution">
    <text evidence="6">The sequence shown here is derived from an EMBL/GenBank/DDBJ whole genome shotgun (WGS) entry which is preliminary data.</text>
</comment>
<feature type="repeat" description="WD" evidence="3">
    <location>
        <begin position="761"/>
        <end position="802"/>
    </location>
</feature>